<keyword evidence="2" id="KW-0547">Nucleotide-binding</keyword>
<dbReference type="SMART" id="SM00487">
    <property type="entry name" value="DEXDc"/>
    <property type="match status" value="1"/>
</dbReference>
<name>A0A316UY61_9BASI</name>
<dbReference type="Gene3D" id="1.10.10.10">
    <property type="entry name" value="Winged helix-like DNA-binding domain superfamily/Winged helix DNA-binding domain"/>
    <property type="match status" value="1"/>
</dbReference>
<dbReference type="Gene3D" id="3.40.50.300">
    <property type="entry name" value="P-loop containing nucleotide triphosphate hydrolases"/>
    <property type="match status" value="2"/>
</dbReference>
<evidence type="ECO:0000259" key="6">
    <source>
        <dbReference type="PROSITE" id="PS51194"/>
    </source>
</evidence>
<dbReference type="Pfam" id="PF02889">
    <property type="entry name" value="Sec63"/>
    <property type="match status" value="1"/>
</dbReference>
<dbReference type="PROSITE" id="PS51194">
    <property type="entry name" value="HELICASE_CTER"/>
    <property type="match status" value="1"/>
</dbReference>
<dbReference type="InterPro" id="IPR052247">
    <property type="entry name" value="Meiotic_Crossover_Helicase"/>
</dbReference>
<dbReference type="Gene3D" id="1.10.3380.10">
    <property type="entry name" value="Sec63 N-terminal domain-like domain"/>
    <property type="match status" value="1"/>
</dbReference>
<dbReference type="GO" id="GO:0005524">
    <property type="term" value="F:ATP binding"/>
    <property type="evidence" value="ECO:0007669"/>
    <property type="project" value="UniProtKB-KW"/>
</dbReference>
<proteinExistence type="inferred from homology"/>
<feature type="region of interest" description="Disordered" evidence="4">
    <location>
        <begin position="99"/>
        <end position="170"/>
    </location>
</feature>
<evidence type="ECO:0000313" key="7">
    <source>
        <dbReference type="EMBL" id="PWN29934.1"/>
    </source>
</evidence>
<keyword evidence="3" id="KW-0067">ATP-binding</keyword>
<sequence length="1616" mass="175538">MEQLERFRFARRGVAEQSAEEPADSPFSFSPTTTNASVHRQQFRAPATQPLAYTSQDHVAPYPIGSGGNVAPSHYHMQALAGSDAPALSMSYHDEQIAPSSLYSSPTPHAYAQAASSSLSSPPSRSPLVKPHQLRSMQTSTTGSRPAYNRPSTSHGLRQPASSVSVTQGNALQARHGIPLTRVSELPDRLRVAFGFPLFNAIQSICFDAVYKSDENIAVSAPTGSGKTVLFELAIMRMLTVGGPDSKAVYVAPTKALCAERAKDWIERLQPLGCPVVELTGDTDRAAFAAARKSRVIITTPEKWDSLTRSWQTYAKILDRLELFLVDEVHTLHEKERGARLETIIARTQTFGKDVRFVAVSATVPNLCDIATWLGARRDSNHQQQRRGAQLFEFGEEYRPCPLHKHVYGYPSRGEEWGFQSSLNSKLLGVLRDHAHGKPSLVFCPTRKATGQAARAIKEDYAKLIASESPLPWSKLTGIANYTNADLQGLAEYGIAVHHAGLPLEDRRTVCKEFLAGRINALCCTSTLAIGVNLPAYCVVIRGTKRYEGSEWTELTDLDLIQMLGRAGRPAFDTEGTAVILTEQSRKRYYEELASGKMTIESTLHLSLVEMINSEIGLRNGRCTVEQLIALLRKTFLFVRMKANPQHYMAECDTRGDLPPEETLDMLCRQALAKLEKNELIARGDGQQNSLALTELGDILLRTCVSFETLLLLLKLRAAKVSDLLSTISQAREFADLRLRQEEKPFYSSLRTNAEIRCPPAKVVNVADKVNLIIQATLAGVSLQSEAKASNLFEGSSTNATGDLTAIFKNAPRILRAASDVAIAKIDAVTLQSSLELARSLNGKAWDNSAVVLRQLDNIGEKSIKVLASAGIHDYGDVARAQPHRLELLLKRNPPFGHRLCDEAASLPELEITIEQQLNIAPRVDKATGLVTVPVNVAVYAKQCPRKGVQRRFKSKRDGQPYHFTVLTMTSDGEQLIDFRKAPLRGLLDPETGQGGAAPFHLECKVSRTDQKVIVLASCEEIAGSQARADLELQVDAALFPEIVMAEERQRGHSIELDGLEDCSELFRDELSTAGGSNEEASDEVERDLLARDAGSSSSHSRVSQGIPAPPPSKSGPYPAASSSKSAQLASSPDQTGVTGHQRSQNDIDGPQKKRAQPQSQAKGKKKKRAISAEEEAEVMGGLQRFIHKSRQAGSGVQHVSNASKARGEAADDEEIPAGSRQVVAPALTAAVAKIAKSQARSPRRSIAASPSASSRPIASQQAKKRTQAATLALHDGSNSEIDELLSPSSASPPSTPPSPGRLLKPLPRRSPARQTRREDLDIEAARREAEAELQVEEARDWNRMRRSDARKGGLRRLGTGQVVNQSQAHPSQATTSIADAGARSTGSALDDDDNGDVNLHRSSEDFDNEIDWSLVGDHGEQQRSTLNKNAPFKAKAPAPSTDEDDAAAAAKQRRETSRARRRFLRSSSPLSNDAPEGRSEGGLVESEEEEGVELPLCVLVDGDDAAYESAEQGRREEASSRQRDSASSEGGTRQVASRHGKGSSPPSSCSIDLPAHTLVDDHGGRTAVPQKQHHLSLAALAQSTPVPSSAFAESKAIEFDDSEEAWDRYLEAHVG</sequence>
<feature type="region of interest" description="Disordered" evidence="4">
    <location>
        <begin position="1234"/>
        <end position="1572"/>
    </location>
</feature>
<dbReference type="GO" id="GO:0003676">
    <property type="term" value="F:nucleic acid binding"/>
    <property type="evidence" value="ECO:0007669"/>
    <property type="project" value="InterPro"/>
</dbReference>
<evidence type="ECO:0000259" key="5">
    <source>
        <dbReference type="PROSITE" id="PS51192"/>
    </source>
</evidence>
<dbReference type="GeneID" id="37030753"/>
<feature type="region of interest" description="Disordered" evidence="4">
    <location>
        <begin position="10"/>
        <end position="41"/>
    </location>
</feature>
<feature type="compositionally biased region" description="Polar residues" evidence="4">
    <location>
        <begin position="1362"/>
        <end position="1378"/>
    </location>
</feature>
<dbReference type="GO" id="GO:0016787">
    <property type="term" value="F:hydrolase activity"/>
    <property type="evidence" value="ECO:0007669"/>
    <property type="project" value="UniProtKB-KW"/>
</dbReference>
<dbReference type="SMART" id="SM00973">
    <property type="entry name" value="Sec63"/>
    <property type="match status" value="1"/>
</dbReference>
<feature type="region of interest" description="Disordered" evidence="4">
    <location>
        <begin position="1092"/>
        <end position="1221"/>
    </location>
</feature>
<dbReference type="GO" id="GO:0051321">
    <property type="term" value="P:meiotic cell cycle"/>
    <property type="evidence" value="ECO:0007669"/>
    <property type="project" value="UniProtKB-KW"/>
</dbReference>
<dbReference type="Pfam" id="PF00271">
    <property type="entry name" value="Helicase_C"/>
    <property type="match status" value="1"/>
</dbReference>
<feature type="compositionally biased region" description="Polar residues" evidence="4">
    <location>
        <begin position="27"/>
        <end position="40"/>
    </location>
</feature>
<protein>
    <submittedName>
        <fullName evidence="7">P-loop containing nucleoside triphosphate hydrolase protein</fullName>
    </submittedName>
</protein>
<dbReference type="SMART" id="SM00382">
    <property type="entry name" value="AAA"/>
    <property type="match status" value="1"/>
</dbReference>
<feature type="compositionally biased region" description="Low complexity" evidence="4">
    <location>
        <begin position="1238"/>
        <end position="1262"/>
    </location>
</feature>
<feature type="domain" description="Helicase C-terminal" evidence="6">
    <location>
        <begin position="422"/>
        <end position="612"/>
    </location>
</feature>
<dbReference type="EMBL" id="KZ819662">
    <property type="protein sequence ID" value="PWN29934.1"/>
    <property type="molecule type" value="Genomic_DNA"/>
</dbReference>
<feature type="compositionally biased region" description="Low complexity" evidence="4">
    <location>
        <begin position="1115"/>
        <end position="1132"/>
    </location>
</feature>
<feature type="compositionally biased region" description="Basic and acidic residues" evidence="4">
    <location>
        <begin position="1316"/>
        <end position="1352"/>
    </location>
</feature>
<dbReference type="InterPro" id="IPR014001">
    <property type="entry name" value="Helicase_ATP-bd"/>
</dbReference>
<feature type="compositionally biased region" description="Polar residues" evidence="4">
    <location>
        <begin position="135"/>
        <end position="170"/>
    </location>
</feature>
<dbReference type="InterPro" id="IPR004179">
    <property type="entry name" value="Sec63-dom"/>
</dbReference>
<accession>A0A316UY61</accession>
<evidence type="ECO:0000313" key="8">
    <source>
        <dbReference type="Proteomes" id="UP000245884"/>
    </source>
</evidence>
<feature type="compositionally biased region" description="Polar residues" evidence="4">
    <location>
        <begin position="1133"/>
        <end position="1143"/>
    </location>
</feature>
<evidence type="ECO:0000256" key="1">
    <source>
        <dbReference type="ARBA" id="ARBA00010140"/>
    </source>
</evidence>
<dbReference type="InterPro" id="IPR036388">
    <property type="entry name" value="WH-like_DNA-bd_sf"/>
</dbReference>
<reference evidence="7 8" key="1">
    <citation type="journal article" date="2018" name="Mol. Biol. Evol.">
        <title>Broad Genomic Sampling Reveals a Smut Pathogenic Ancestry of the Fungal Clade Ustilaginomycotina.</title>
        <authorList>
            <person name="Kijpornyongpan T."/>
            <person name="Mondo S.J."/>
            <person name="Barry K."/>
            <person name="Sandor L."/>
            <person name="Lee J."/>
            <person name="Lipzen A."/>
            <person name="Pangilinan J."/>
            <person name="LaButti K."/>
            <person name="Hainaut M."/>
            <person name="Henrissat B."/>
            <person name="Grigoriev I.V."/>
            <person name="Spatafora J.W."/>
            <person name="Aime M.C."/>
        </authorList>
    </citation>
    <scope>NUCLEOTIDE SEQUENCE [LARGE SCALE GENOMIC DNA]</scope>
    <source>
        <strain evidence="7 8">MCA 5214</strain>
    </source>
</reference>
<feature type="compositionally biased region" description="Low complexity" evidence="4">
    <location>
        <begin position="1428"/>
        <end position="1440"/>
    </location>
</feature>
<dbReference type="PROSITE" id="PS51192">
    <property type="entry name" value="HELICASE_ATP_BIND_1"/>
    <property type="match status" value="1"/>
</dbReference>
<dbReference type="STRING" id="1569628.A0A316UY61"/>
<organism evidence="7 8">
    <name type="scientific">Jaminaea rosea</name>
    <dbReference type="NCBI Taxonomy" id="1569628"/>
    <lineage>
        <taxon>Eukaryota</taxon>
        <taxon>Fungi</taxon>
        <taxon>Dikarya</taxon>
        <taxon>Basidiomycota</taxon>
        <taxon>Ustilaginomycotina</taxon>
        <taxon>Exobasidiomycetes</taxon>
        <taxon>Microstromatales</taxon>
        <taxon>Microstromatales incertae sedis</taxon>
        <taxon>Jaminaea</taxon>
    </lineage>
</organism>
<keyword evidence="8" id="KW-1185">Reference proteome</keyword>
<evidence type="ECO:0000256" key="3">
    <source>
        <dbReference type="ARBA" id="ARBA00022840"/>
    </source>
</evidence>
<feature type="compositionally biased region" description="Basic and acidic residues" evidence="4">
    <location>
        <begin position="1512"/>
        <end position="1527"/>
    </location>
</feature>
<dbReference type="InterPro" id="IPR003593">
    <property type="entry name" value="AAA+_ATPase"/>
</dbReference>
<feature type="compositionally biased region" description="Low complexity" evidence="4">
    <location>
        <begin position="116"/>
        <end position="128"/>
    </location>
</feature>
<dbReference type="GO" id="GO:0043138">
    <property type="term" value="F:3'-5' DNA helicase activity"/>
    <property type="evidence" value="ECO:0007669"/>
    <property type="project" value="UniProtKB-EC"/>
</dbReference>
<evidence type="ECO:0000256" key="2">
    <source>
        <dbReference type="ARBA" id="ARBA00022741"/>
    </source>
</evidence>
<dbReference type="RefSeq" id="XP_025364546.1">
    <property type="nucleotide sequence ID" value="XM_025508930.1"/>
</dbReference>
<dbReference type="SUPFAM" id="SSF52540">
    <property type="entry name" value="P-loop containing nucleoside triphosphate hydrolases"/>
    <property type="match status" value="1"/>
</dbReference>
<dbReference type="PANTHER" id="PTHR47835:SF3">
    <property type="entry name" value="HELICASE FOR MEIOSIS 1"/>
    <property type="match status" value="1"/>
</dbReference>
<dbReference type="PANTHER" id="PTHR47835">
    <property type="entry name" value="HFM1, ATP DEPENDENT DNA HELICASE HOMOLOG"/>
    <property type="match status" value="1"/>
</dbReference>
<dbReference type="InterPro" id="IPR001650">
    <property type="entry name" value="Helicase_C-like"/>
</dbReference>
<dbReference type="CDD" id="cd18795">
    <property type="entry name" value="SF2_C_Ski2"/>
    <property type="match status" value="1"/>
</dbReference>
<gene>
    <name evidence="7" type="ORF">BDZ90DRAFT_276450</name>
</gene>
<dbReference type="OrthoDB" id="5575at2759"/>
<dbReference type="SUPFAM" id="SSF158702">
    <property type="entry name" value="Sec63 N-terminal domain-like"/>
    <property type="match status" value="1"/>
</dbReference>
<dbReference type="InterPro" id="IPR027417">
    <property type="entry name" value="P-loop_NTPase"/>
</dbReference>
<dbReference type="Proteomes" id="UP000245884">
    <property type="component" value="Unassembled WGS sequence"/>
</dbReference>
<dbReference type="Pfam" id="PF00270">
    <property type="entry name" value="DEAD"/>
    <property type="match status" value="1"/>
</dbReference>
<evidence type="ECO:0000256" key="4">
    <source>
        <dbReference type="SAM" id="MobiDB-lite"/>
    </source>
</evidence>
<keyword evidence="7" id="KW-0378">Hydrolase</keyword>
<dbReference type="InterPro" id="IPR011545">
    <property type="entry name" value="DEAD/DEAH_box_helicase_dom"/>
</dbReference>
<dbReference type="SMART" id="SM00490">
    <property type="entry name" value="HELICc"/>
    <property type="match status" value="1"/>
</dbReference>
<comment type="similarity">
    <text evidence="1">Belongs to the helicase family. SKI2 subfamily.</text>
</comment>
<feature type="compositionally biased region" description="Polar residues" evidence="4">
    <location>
        <begin position="1192"/>
        <end position="1204"/>
    </location>
</feature>
<feature type="domain" description="Helicase ATP-binding" evidence="5">
    <location>
        <begin position="208"/>
        <end position="382"/>
    </location>
</feature>